<feature type="region of interest" description="Disordered" evidence="1">
    <location>
        <begin position="89"/>
        <end position="131"/>
    </location>
</feature>
<comment type="caution">
    <text evidence="2">The sequence shown here is derived from an EMBL/GenBank/DDBJ whole genome shotgun (WGS) entry which is preliminary data.</text>
</comment>
<dbReference type="AlphaFoldDB" id="A0A5N6KWY6"/>
<evidence type="ECO:0000256" key="1">
    <source>
        <dbReference type="SAM" id="MobiDB-lite"/>
    </source>
</evidence>
<keyword evidence="3" id="KW-1185">Reference proteome</keyword>
<accession>A0A5N6KWY6</accession>
<protein>
    <submittedName>
        <fullName evidence="2">Uncharacterized protein</fullName>
    </submittedName>
</protein>
<organism evidence="2 3">
    <name type="scientific">Carpinus fangiana</name>
    <dbReference type="NCBI Taxonomy" id="176857"/>
    <lineage>
        <taxon>Eukaryota</taxon>
        <taxon>Viridiplantae</taxon>
        <taxon>Streptophyta</taxon>
        <taxon>Embryophyta</taxon>
        <taxon>Tracheophyta</taxon>
        <taxon>Spermatophyta</taxon>
        <taxon>Magnoliopsida</taxon>
        <taxon>eudicotyledons</taxon>
        <taxon>Gunneridae</taxon>
        <taxon>Pentapetalae</taxon>
        <taxon>rosids</taxon>
        <taxon>fabids</taxon>
        <taxon>Fagales</taxon>
        <taxon>Betulaceae</taxon>
        <taxon>Carpinus</taxon>
    </lineage>
</organism>
<evidence type="ECO:0000313" key="2">
    <source>
        <dbReference type="EMBL" id="KAB8349809.1"/>
    </source>
</evidence>
<sequence>MRHALLLHNLLRHEQQPARPHQHLLILHLITHRHILVCGNQHRQRRHLPTPHALPDAQLDAHILRSVVDPDDALVRGRRRVPIARLTRRERGRSAARAPRQPVTPQAQHAVGDGVHGGEQAAARSWRDERGDGADLAEQLCGVEVDGLAHERVRGQVLAEGGAGVAVVGVDLGLAPWGGRAGGAGACGGGEGAGGMERGVGAGGGGGGGGEGCVRGGGAVGGGGVGVGAAAGDVAGGVFGGVAGLGLG</sequence>
<proteinExistence type="predicted"/>
<dbReference type="Proteomes" id="UP000327013">
    <property type="component" value="Unassembled WGS sequence"/>
</dbReference>
<evidence type="ECO:0000313" key="3">
    <source>
        <dbReference type="Proteomes" id="UP000327013"/>
    </source>
</evidence>
<dbReference type="EMBL" id="VIBQ01000014">
    <property type="protein sequence ID" value="KAB8349809.1"/>
    <property type="molecule type" value="Genomic_DNA"/>
</dbReference>
<gene>
    <name evidence="2" type="ORF">FH972_023822</name>
</gene>
<reference evidence="2 3" key="1">
    <citation type="submission" date="2019-06" db="EMBL/GenBank/DDBJ databases">
        <title>A chromosomal-level reference genome of Carpinus fangiana (Coryloideae, Betulaceae).</title>
        <authorList>
            <person name="Yang X."/>
            <person name="Wang Z."/>
            <person name="Zhang L."/>
            <person name="Hao G."/>
            <person name="Liu J."/>
            <person name="Yang Y."/>
        </authorList>
    </citation>
    <scope>NUCLEOTIDE SEQUENCE [LARGE SCALE GENOMIC DNA]</scope>
    <source>
        <strain evidence="2">Cfa_2016G</strain>
        <tissue evidence="2">Leaf</tissue>
    </source>
</reference>
<name>A0A5N6KWY6_9ROSI</name>